<dbReference type="GO" id="GO:0001716">
    <property type="term" value="F:L-amino-acid oxidase activity"/>
    <property type="evidence" value="ECO:0007669"/>
    <property type="project" value="TreeGrafter"/>
</dbReference>
<reference evidence="3" key="1">
    <citation type="journal article" date="2014" name="Proc. Natl. Acad. Sci. U.S.A.">
        <title>Extensive sampling of basidiomycete genomes demonstrates inadequacy of the white-rot/brown-rot paradigm for wood decay fungi.</title>
        <authorList>
            <person name="Riley R."/>
            <person name="Salamov A.A."/>
            <person name="Brown D.W."/>
            <person name="Nagy L.G."/>
            <person name="Floudas D."/>
            <person name="Held B.W."/>
            <person name="Levasseur A."/>
            <person name="Lombard V."/>
            <person name="Morin E."/>
            <person name="Otillar R."/>
            <person name="Lindquist E.A."/>
            <person name="Sun H."/>
            <person name="LaButti K.M."/>
            <person name="Schmutz J."/>
            <person name="Jabbour D."/>
            <person name="Luo H."/>
            <person name="Baker S.E."/>
            <person name="Pisabarro A.G."/>
            <person name="Walton J.D."/>
            <person name="Blanchette R.A."/>
            <person name="Henrissat B."/>
            <person name="Martin F."/>
            <person name="Cullen D."/>
            <person name="Hibbett D.S."/>
            <person name="Grigoriev I.V."/>
        </authorList>
    </citation>
    <scope>NUCLEOTIDE SEQUENCE [LARGE SCALE GENOMIC DNA]</scope>
    <source>
        <strain evidence="3">FD-172 SS1</strain>
    </source>
</reference>
<dbReference type="SUPFAM" id="SSF54373">
    <property type="entry name" value="FAD-linked reductases, C-terminal domain"/>
    <property type="match status" value="1"/>
</dbReference>
<dbReference type="Gene3D" id="1.10.10.1620">
    <property type="match status" value="1"/>
</dbReference>
<feature type="domain" description="Amine oxidase" evidence="1">
    <location>
        <begin position="74"/>
        <end position="577"/>
    </location>
</feature>
<dbReference type="InterPro" id="IPR002937">
    <property type="entry name" value="Amino_oxidase"/>
</dbReference>
<dbReference type="InterPro" id="IPR036188">
    <property type="entry name" value="FAD/NAD-bd_sf"/>
</dbReference>
<dbReference type="Pfam" id="PF01593">
    <property type="entry name" value="Amino_oxidase"/>
    <property type="match status" value="1"/>
</dbReference>
<dbReference type="GO" id="GO:0009063">
    <property type="term" value="P:amino acid catabolic process"/>
    <property type="evidence" value="ECO:0007669"/>
    <property type="project" value="TreeGrafter"/>
</dbReference>
<evidence type="ECO:0000313" key="2">
    <source>
        <dbReference type="EMBL" id="KDQ16658.1"/>
    </source>
</evidence>
<keyword evidence="3" id="KW-1185">Reference proteome</keyword>
<dbReference type="EMBL" id="KL198026">
    <property type="protein sequence ID" value="KDQ16658.1"/>
    <property type="molecule type" value="Genomic_DNA"/>
</dbReference>
<dbReference type="PANTHER" id="PTHR10742">
    <property type="entry name" value="FLAVIN MONOAMINE OXIDASE"/>
    <property type="match status" value="1"/>
</dbReference>
<proteinExistence type="predicted"/>
<dbReference type="Gene3D" id="3.90.660.10">
    <property type="match status" value="1"/>
</dbReference>
<dbReference type="HOGENOM" id="CLU_004498_8_1_1"/>
<evidence type="ECO:0000259" key="1">
    <source>
        <dbReference type="Pfam" id="PF01593"/>
    </source>
</evidence>
<dbReference type="InParanoid" id="A0A067MLM4"/>
<protein>
    <recommendedName>
        <fullName evidence="1">Amine oxidase domain-containing protein</fullName>
    </recommendedName>
</protein>
<name>A0A067MLM4_BOTB1</name>
<evidence type="ECO:0000313" key="3">
    <source>
        <dbReference type="Proteomes" id="UP000027195"/>
    </source>
</evidence>
<organism evidence="2 3">
    <name type="scientific">Botryobasidium botryosum (strain FD-172 SS1)</name>
    <dbReference type="NCBI Taxonomy" id="930990"/>
    <lineage>
        <taxon>Eukaryota</taxon>
        <taxon>Fungi</taxon>
        <taxon>Dikarya</taxon>
        <taxon>Basidiomycota</taxon>
        <taxon>Agaricomycotina</taxon>
        <taxon>Agaricomycetes</taxon>
        <taxon>Cantharellales</taxon>
        <taxon>Botryobasidiaceae</taxon>
        <taxon>Botryobasidium</taxon>
    </lineage>
</organism>
<accession>A0A067MLM4</accession>
<dbReference type="InterPro" id="IPR050281">
    <property type="entry name" value="Flavin_monoamine_oxidase"/>
</dbReference>
<sequence length="653" mass="73120">MAASDSHSWHTKFAYEYAIEYQKEQVAPYLTRGLQHTPIDPPDLSPIPHPAPIIGGSVKPAKDLHVGILGAGPAGLYTAMILQDLGISYEILEASTRVGGRVHTHHFENAGNNNTWNYFDLGAMRFPEIPLMDRVFDLMRVRLRLGDQNKLVPYEMHNDDEVLLFNTRRHSRRDFNSSGVGADLFRDAKTNGGTVPVAPVDFVKGGYAKWVSECTGPFKEALATPGNWDIAWAQLMKYDHHSVRSFMATKILDKAINLDKEAYPHLAINWLERMNNASSGAFDAVGLSQMVLGDLEFGFPTSANGQELVGKEGWKWHCVKGGSQVIPQEMLARLETKPTFSSRAIKITPTQDDRPIRVTTTNHKVASGPQHRDFDYAISTMSMAATRLVDLDDVNLTYAQRESMRSLTYDTAIKIGLKFKTRWWQDRFGIKGGTTITDRILRQVVYPSYGMNDPDADAVLIASYCWGNDALRLGSLMSGSNSADEKMLVDLVLRELTILHKLEPGFLHEQLVDFYAKNWYADPFTGGAYASFGPGQFKLLYPAWNEPAAGGRLIFAGEALSECHGWIEGALRSGYWAVYKLLRAAKLYPELAKLRRNWGLKGQYENDGALYGMMDREVLYGAIFSTTEDYDKVRSCDGFLDSLETPSKPWDKL</sequence>
<dbReference type="SUPFAM" id="SSF51905">
    <property type="entry name" value="FAD/NAD(P)-binding domain"/>
    <property type="match status" value="1"/>
</dbReference>
<dbReference type="STRING" id="930990.A0A067MLM4"/>
<dbReference type="Gene3D" id="3.50.50.60">
    <property type="entry name" value="FAD/NAD(P)-binding domain"/>
    <property type="match status" value="1"/>
</dbReference>
<dbReference type="PANTHER" id="PTHR10742:SF342">
    <property type="entry name" value="AMINE OXIDASE"/>
    <property type="match status" value="1"/>
</dbReference>
<gene>
    <name evidence="2" type="ORF">BOTBODRAFT_172778</name>
</gene>
<dbReference type="AlphaFoldDB" id="A0A067MLM4"/>
<dbReference type="OrthoDB" id="7777654at2759"/>
<dbReference type="Proteomes" id="UP000027195">
    <property type="component" value="Unassembled WGS sequence"/>
</dbReference>